<evidence type="ECO:0000256" key="1">
    <source>
        <dbReference type="SAM" id="Phobius"/>
    </source>
</evidence>
<proteinExistence type="predicted"/>
<organism evidence="2">
    <name type="scientific">Anguilla anguilla</name>
    <name type="common">European freshwater eel</name>
    <name type="synonym">Muraena anguilla</name>
    <dbReference type="NCBI Taxonomy" id="7936"/>
    <lineage>
        <taxon>Eukaryota</taxon>
        <taxon>Metazoa</taxon>
        <taxon>Chordata</taxon>
        <taxon>Craniata</taxon>
        <taxon>Vertebrata</taxon>
        <taxon>Euteleostomi</taxon>
        <taxon>Actinopterygii</taxon>
        <taxon>Neopterygii</taxon>
        <taxon>Teleostei</taxon>
        <taxon>Anguilliformes</taxon>
        <taxon>Anguillidae</taxon>
        <taxon>Anguilla</taxon>
    </lineage>
</organism>
<keyword evidence="1" id="KW-0472">Membrane</keyword>
<protein>
    <submittedName>
        <fullName evidence="2">Uncharacterized protein</fullName>
    </submittedName>
</protein>
<feature type="transmembrane region" description="Helical" evidence="1">
    <location>
        <begin position="17"/>
        <end position="40"/>
    </location>
</feature>
<dbReference type="EMBL" id="GBXM01022304">
    <property type="protein sequence ID" value="JAH86273.1"/>
    <property type="molecule type" value="Transcribed_RNA"/>
</dbReference>
<sequence length="54" mass="6057">MCTCVDLYACAGLWARVWVFVHLCGVMCMCVWACVHVCGLKLQTDSFPSHFPFA</sequence>
<accession>A0A0E9W9Y8</accession>
<keyword evidence="1" id="KW-0812">Transmembrane</keyword>
<dbReference type="AlphaFoldDB" id="A0A0E9W9Y8"/>
<name>A0A0E9W9Y8_ANGAN</name>
<reference evidence="2" key="2">
    <citation type="journal article" date="2015" name="Fish Shellfish Immunol.">
        <title>Early steps in the European eel (Anguilla anguilla)-Vibrio vulnificus interaction in the gills: Role of the RtxA13 toxin.</title>
        <authorList>
            <person name="Callol A."/>
            <person name="Pajuelo D."/>
            <person name="Ebbesson L."/>
            <person name="Teles M."/>
            <person name="MacKenzie S."/>
            <person name="Amaro C."/>
        </authorList>
    </citation>
    <scope>NUCLEOTIDE SEQUENCE</scope>
</reference>
<keyword evidence="1" id="KW-1133">Transmembrane helix</keyword>
<reference evidence="2" key="1">
    <citation type="submission" date="2014-11" db="EMBL/GenBank/DDBJ databases">
        <authorList>
            <person name="Amaro Gonzalez C."/>
        </authorList>
    </citation>
    <scope>NUCLEOTIDE SEQUENCE</scope>
</reference>
<evidence type="ECO:0000313" key="2">
    <source>
        <dbReference type="EMBL" id="JAH86273.1"/>
    </source>
</evidence>